<name>A0A428Q121_9HYPO</name>
<keyword evidence="2" id="KW-1185">Reference proteome</keyword>
<dbReference type="Proteomes" id="UP000288168">
    <property type="component" value="Unassembled WGS sequence"/>
</dbReference>
<evidence type="ECO:0000313" key="2">
    <source>
        <dbReference type="Proteomes" id="UP000288168"/>
    </source>
</evidence>
<organism evidence="1 2">
    <name type="scientific">Fusarium duplospermum</name>
    <dbReference type="NCBI Taxonomy" id="1325734"/>
    <lineage>
        <taxon>Eukaryota</taxon>
        <taxon>Fungi</taxon>
        <taxon>Dikarya</taxon>
        <taxon>Ascomycota</taxon>
        <taxon>Pezizomycotina</taxon>
        <taxon>Sordariomycetes</taxon>
        <taxon>Hypocreomycetidae</taxon>
        <taxon>Hypocreales</taxon>
        <taxon>Nectriaceae</taxon>
        <taxon>Fusarium</taxon>
        <taxon>Fusarium solani species complex</taxon>
    </lineage>
</organism>
<gene>
    <name evidence="1" type="ORF">CEP54_007458</name>
</gene>
<dbReference type="EMBL" id="NKCI01000069">
    <property type="protein sequence ID" value="RSL58995.1"/>
    <property type="molecule type" value="Genomic_DNA"/>
</dbReference>
<reference evidence="1 2" key="1">
    <citation type="submission" date="2017-06" db="EMBL/GenBank/DDBJ databases">
        <title>Comparative genomic analysis of Ambrosia Fusariam Clade fungi.</title>
        <authorList>
            <person name="Stajich J.E."/>
            <person name="Carrillo J."/>
            <person name="Kijimoto T."/>
            <person name="Eskalen A."/>
            <person name="O'Donnell K."/>
            <person name="Kasson M."/>
        </authorList>
    </citation>
    <scope>NUCLEOTIDE SEQUENCE [LARGE SCALE GENOMIC DNA]</scope>
    <source>
        <strain evidence="1 2">NRRL62584</strain>
    </source>
</reference>
<comment type="caution">
    <text evidence="1">The sequence shown here is derived from an EMBL/GenBank/DDBJ whole genome shotgun (WGS) entry which is preliminary data.</text>
</comment>
<sequence>MSLGPSIPPSLILIGALAENETVEDNQQSPNSFPLSPQSSISPYGFGFPLSNREEARYLMHYIQELAPWA</sequence>
<evidence type="ECO:0000313" key="1">
    <source>
        <dbReference type="EMBL" id="RSL58995.1"/>
    </source>
</evidence>
<proteinExistence type="predicted"/>
<dbReference type="AlphaFoldDB" id="A0A428Q121"/>
<protein>
    <submittedName>
        <fullName evidence="1">Uncharacterized protein</fullName>
    </submittedName>
</protein>
<accession>A0A428Q121</accession>